<name>A0A2U1STB3_METSR</name>
<dbReference type="Proteomes" id="UP000245137">
    <property type="component" value="Unassembled WGS sequence"/>
</dbReference>
<dbReference type="PANTHER" id="PTHR45458">
    <property type="entry name" value="SHORT-CHAIN DEHYDROGENASE/REDUCTASE SDR"/>
    <property type="match status" value="1"/>
</dbReference>
<dbReference type="InterPro" id="IPR002347">
    <property type="entry name" value="SDR_fam"/>
</dbReference>
<organism evidence="1 2">
    <name type="scientific">Methylosinus sporium</name>
    <dbReference type="NCBI Taxonomy" id="428"/>
    <lineage>
        <taxon>Bacteria</taxon>
        <taxon>Pseudomonadati</taxon>
        <taxon>Pseudomonadota</taxon>
        <taxon>Alphaproteobacteria</taxon>
        <taxon>Hyphomicrobiales</taxon>
        <taxon>Methylocystaceae</taxon>
        <taxon>Methylosinus</taxon>
    </lineage>
</organism>
<dbReference type="RefSeq" id="WP_108916205.1">
    <property type="nucleotide sequence ID" value="NZ_BGJY01000005.1"/>
</dbReference>
<dbReference type="Gene3D" id="3.40.50.720">
    <property type="entry name" value="NAD(P)-binding Rossmann-like Domain"/>
    <property type="match status" value="1"/>
</dbReference>
<accession>A0A2U1STB3</accession>
<dbReference type="PRINTS" id="PR00081">
    <property type="entry name" value="GDHRDH"/>
</dbReference>
<reference evidence="1 2" key="1">
    <citation type="journal article" date="2018" name="Appl. Microbiol. Biotechnol.">
        <title>Co-cultivation of the strictly anaerobic methanogen Methanosarcina barkeri with aerobic methanotrophs in an oxygen-limited membrane bioreactor.</title>
        <authorList>
            <person name="In 't Zandt M.H."/>
            <person name="van den Bosch T.J.M."/>
            <person name="Rijkers R."/>
            <person name="van Kessel M.A.H.J."/>
            <person name="Jetten M.S.M."/>
            <person name="Welte C.U."/>
        </authorList>
    </citation>
    <scope>NUCLEOTIDE SEQUENCE [LARGE SCALE GENOMIC DNA]</scope>
    <source>
        <strain evidence="1 2">DSM 17706</strain>
    </source>
</reference>
<sequence>MAEHWFISGANRGIGHGLATLLAARGDDVGASVRSEEARERLQHDVARHRARFSIFVFDQRDEAGIRAAARELTGPLDVLVCNAGAYGPQTQSTLDLDFPGALDLFDINTLGPLRLVQAFLPLMLRADNPRIALMSSGLGSMATEGSTNIAYRAAKAALNKIAQGLAHDLKREKVTVVALNPGWVRTDMGGENADLSVEESAVGLIETIDALTLADSGRFLDYRGRDVPW</sequence>
<dbReference type="InterPro" id="IPR052184">
    <property type="entry name" value="SDR_enzymes"/>
</dbReference>
<protein>
    <submittedName>
        <fullName evidence="1">Short-chain dehydrogenase</fullName>
    </submittedName>
</protein>
<dbReference type="PANTHER" id="PTHR45458:SF1">
    <property type="entry name" value="SHORT CHAIN DEHYDROGENASE"/>
    <property type="match status" value="1"/>
</dbReference>
<dbReference type="CDD" id="cd05325">
    <property type="entry name" value="carb_red_sniffer_like_SDR_c"/>
    <property type="match status" value="1"/>
</dbReference>
<dbReference type="InterPro" id="IPR036291">
    <property type="entry name" value="NAD(P)-bd_dom_sf"/>
</dbReference>
<dbReference type="EMBL" id="PUIV01000005">
    <property type="protein sequence ID" value="PWB94833.1"/>
    <property type="molecule type" value="Genomic_DNA"/>
</dbReference>
<evidence type="ECO:0000313" key="1">
    <source>
        <dbReference type="EMBL" id="PWB94833.1"/>
    </source>
</evidence>
<dbReference type="Pfam" id="PF00106">
    <property type="entry name" value="adh_short"/>
    <property type="match status" value="1"/>
</dbReference>
<dbReference type="AlphaFoldDB" id="A0A2U1STB3"/>
<dbReference type="SUPFAM" id="SSF51735">
    <property type="entry name" value="NAD(P)-binding Rossmann-fold domains"/>
    <property type="match status" value="1"/>
</dbReference>
<comment type="caution">
    <text evidence="1">The sequence shown here is derived from an EMBL/GenBank/DDBJ whole genome shotgun (WGS) entry which is preliminary data.</text>
</comment>
<gene>
    <name evidence="1" type="ORF">C5689_05115</name>
</gene>
<evidence type="ECO:0000313" key="2">
    <source>
        <dbReference type="Proteomes" id="UP000245137"/>
    </source>
</evidence>
<proteinExistence type="predicted"/>
<keyword evidence="2" id="KW-1185">Reference proteome</keyword>
<dbReference type="GO" id="GO:0016616">
    <property type="term" value="F:oxidoreductase activity, acting on the CH-OH group of donors, NAD or NADP as acceptor"/>
    <property type="evidence" value="ECO:0007669"/>
    <property type="project" value="TreeGrafter"/>
</dbReference>
<dbReference type="OrthoDB" id="9785826at2"/>